<evidence type="ECO:0000256" key="10">
    <source>
        <dbReference type="ARBA" id="ARBA00022960"/>
    </source>
</evidence>
<keyword evidence="6 18" id="KW-0548">Nucleotidyltransferase</keyword>
<evidence type="ECO:0000256" key="8">
    <source>
        <dbReference type="ARBA" id="ARBA00022737"/>
    </source>
</evidence>
<comment type="similarity">
    <text evidence="3 18">In the N-terminal section; belongs to the N-acetylglucosamine-1-phosphate uridyltransferase family.</text>
</comment>
<dbReference type="EC" id="2.3.1.157" evidence="18"/>
<evidence type="ECO:0000313" key="20">
    <source>
        <dbReference type="EMBL" id="BBC79032.1"/>
    </source>
</evidence>
<feature type="binding site" evidence="18">
    <location>
        <position position="373"/>
    </location>
    <ligand>
        <name>acetyl-CoA</name>
        <dbReference type="ChEBI" id="CHEBI:57288"/>
    </ligand>
</feature>
<dbReference type="Gene3D" id="2.160.10.10">
    <property type="entry name" value="Hexapeptide repeat proteins"/>
    <property type="match status" value="1"/>
</dbReference>
<dbReference type="GO" id="GO:0005737">
    <property type="term" value="C:cytoplasm"/>
    <property type="evidence" value="ECO:0007669"/>
    <property type="project" value="UniProtKB-SubCell"/>
</dbReference>
<dbReference type="GO" id="GO:0019134">
    <property type="term" value="F:glucosamine-1-phosphate N-acetyltransferase activity"/>
    <property type="evidence" value="ECO:0007669"/>
    <property type="project" value="UniProtKB-UniRule"/>
</dbReference>
<comment type="pathway">
    <text evidence="18">Bacterial outer membrane biogenesis; LPS lipid A biosynthesis.</text>
</comment>
<dbReference type="Pfam" id="PF14602">
    <property type="entry name" value="Hexapep_2"/>
    <property type="match status" value="1"/>
</dbReference>
<dbReference type="SUPFAM" id="SSF51161">
    <property type="entry name" value="Trimeric LpxA-like enzymes"/>
    <property type="match status" value="1"/>
</dbReference>
<feature type="binding site" evidence="18">
    <location>
        <position position="86"/>
    </location>
    <ligand>
        <name>UDP-N-acetyl-alpha-D-glucosamine</name>
        <dbReference type="ChEBI" id="CHEBI:57705"/>
    </ligand>
</feature>
<dbReference type="GO" id="GO:0003977">
    <property type="term" value="F:UDP-N-acetylglucosamine diphosphorylase activity"/>
    <property type="evidence" value="ECO:0007669"/>
    <property type="project" value="UniProtKB-UniRule"/>
</dbReference>
<dbReference type="Gene3D" id="3.90.550.10">
    <property type="entry name" value="Spore Coat Polysaccharide Biosynthesis Protein SpsA, Chain A"/>
    <property type="match status" value="1"/>
</dbReference>
<organism evidence="20 21">
    <name type="scientific">Acetobacter orientalis</name>
    <dbReference type="NCBI Taxonomy" id="146474"/>
    <lineage>
        <taxon>Bacteria</taxon>
        <taxon>Pseudomonadati</taxon>
        <taxon>Pseudomonadota</taxon>
        <taxon>Alphaproteobacteria</taxon>
        <taxon>Acetobacterales</taxon>
        <taxon>Acetobacteraceae</taxon>
        <taxon>Acetobacter</taxon>
    </lineage>
</organism>
<dbReference type="GO" id="GO:0006048">
    <property type="term" value="P:UDP-N-acetylglucosamine biosynthetic process"/>
    <property type="evidence" value="ECO:0007669"/>
    <property type="project" value="UniProtKB-UniPathway"/>
</dbReference>
<feature type="binding site" evidence="18">
    <location>
        <position position="180"/>
    </location>
    <ligand>
        <name>UDP-N-acetyl-alpha-D-glucosamine</name>
        <dbReference type="ChEBI" id="CHEBI:57705"/>
    </ligand>
</feature>
<feature type="binding site" evidence="18">
    <location>
        <position position="433"/>
    </location>
    <ligand>
        <name>acetyl-CoA</name>
        <dbReference type="ChEBI" id="CHEBI:57288"/>
    </ligand>
</feature>
<evidence type="ECO:0000256" key="16">
    <source>
        <dbReference type="ARBA" id="ARBA00048493"/>
    </source>
</evidence>
<feature type="region of interest" description="N-acetyltransferase" evidence="18">
    <location>
        <begin position="261"/>
        <end position="457"/>
    </location>
</feature>
<keyword evidence="4 18" id="KW-0963">Cytoplasm</keyword>
<dbReference type="HAMAP" id="MF_01631">
    <property type="entry name" value="GlmU"/>
    <property type="match status" value="1"/>
</dbReference>
<feature type="binding site" evidence="18">
    <location>
        <position position="326"/>
    </location>
    <ligand>
        <name>UDP-N-acetyl-alpha-D-glucosamine</name>
        <dbReference type="ChEBI" id="CHEBI:57705"/>
    </ligand>
</feature>
<dbReference type="CDD" id="cd03353">
    <property type="entry name" value="LbH_GlmU_C"/>
    <property type="match status" value="1"/>
</dbReference>
<evidence type="ECO:0000256" key="3">
    <source>
        <dbReference type="ARBA" id="ARBA00007947"/>
    </source>
</evidence>
<reference evidence="20 21" key="1">
    <citation type="submission" date="2018-02" db="EMBL/GenBank/DDBJ databases">
        <title>Acetobacter orientalis genome.</title>
        <authorList>
            <person name="Nakashima N."/>
            <person name="Tamura T."/>
        </authorList>
    </citation>
    <scope>NUCLEOTIDE SEQUENCE [LARGE SCALE GENOMIC DNA]</scope>
    <source>
        <strain evidence="20 21">FAN1</strain>
    </source>
</reference>
<keyword evidence="7 18" id="KW-0479">Metal-binding</keyword>
<accession>A0A2Z5ZE97</accession>
<name>A0A2Z5ZE97_9PROT</name>
<feature type="binding site" evidence="18">
    <location>
        <position position="344"/>
    </location>
    <ligand>
        <name>UDP-N-acetyl-alpha-D-glucosamine</name>
        <dbReference type="ChEBI" id="CHEBI:57705"/>
    </ligand>
</feature>
<dbReference type="GO" id="GO:0009245">
    <property type="term" value="P:lipid A biosynthetic process"/>
    <property type="evidence" value="ECO:0007669"/>
    <property type="project" value="UniProtKB-UniRule"/>
</dbReference>
<keyword evidence="14 18" id="KW-0961">Cell wall biogenesis/degradation</keyword>
<evidence type="ECO:0000256" key="14">
    <source>
        <dbReference type="ARBA" id="ARBA00023316"/>
    </source>
</evidence>
<dbReference type="KEGG" id="aot:AcetOri_orf00988"/>
<comment type="similarity">
    <text evidence="2 18">In the C-terminal section; belongs to the transferase hexapeptide repeat family.</text>
</comment>
<dbReference type="Pfam" id="PF12804">
    <property type="entry name" value="NTP_transf_3"/>
    <property type="match status" value="1"/>
</dbReference>
<evidence type="ECO:0000259" key="19">
    <source>
        <dbReference type="Pfam" id="PF12804"/>
    </source>
</evidence>
<feature type="binding site" evidence="18">
    <location>
        <begin position="91"/>
        <end position="92"/>
    </location>
    <ligand>
        <name>UDP-N-acetyl-alpha-D-glucosamine</name>
        <dbReference type="ChEBI" id="CHEBI:57705"/>
    </ligand>
</feature>
<evidence type="ECO:0000256" key="11">
    <source>
        <dbReference type="ARBA" id="ARBA00022984"/>
    </source>
</evidence>
<dbReference type="UniPathway" id="UPA00973"/>
<sequence length="457" mass="48378">MRLAYRSQTMTFSSAPRPATAVLLAAGLGTRMKSSRPKAMQRLAGRPMLAHLIANAAAVFDKLVVVIGPEMADVAELAAPHTVVVQHERLGTAHAALQAEAYFGEGDVAVLYADNPLISEQTLSRLLAERRSPGVGLALLAMRPQDPGRYGRVLTEGSNVTRIVEWADATPAERAIDLCNAGVLCADAPTFRHWLHNVKNDNTKGEYYLTDVVDLAVADGVNVRAVEAAEDELRGINSRAELAQAEAALQQHLRAQAMANGVTLVAPETVFFCADTVLEADVLVEPHVVFGPSVTVRSGAEIKAFSHLEGCTVQTDAIIGPYARLRPGTQVGAKARIGNFVEVKNTTLGDGAKANHLTYLGDATVGAGTNVGAGSITCNYDGVFKHRTTIGEHVFVGSNTIMVAPVNIGGNALVAAGSVITKDVPAEALAFGRPRQTNMPERGKLLKESLKARKDNG</sequence>
<dbReference type="GO" id="GO:0000902">
    <property type="term" value="P:cell morphogenesis"/>
    <property type="evidence" value="ECO:0007669"/>
    <property type="project" value="UniProtKB-UniRule"/>
</dbReference>
<comment type="caution">
    <text evidence="18">Lacks conserved residue(s) required for the propagation of feature annotation.</text>
</comment>
<feature type="binding site" evidence="18">
    <location>
        <begin position="379"/>
        <end position="380"/>
    </location>
    <ligand>
        <name>acetyl-CoA</name>
        <dbReference type="ChEBI" id="CHEBI:57288"/>
    </ligand>
</feature>
<dbReference type="InterPro" id="IPR011004">
    <property type="entry name" value="Trimer_LpxA-like_sf"/>
</dbReference>
<keyword evidence="8 18" id="KW-0677">Repeat</keyword>
<evidence type="ECO:0000313" key="21">
    <source>
        <dbReference type="Proteomes" id="UP000270034"/>
    </source>
</evidence>
<dbReference type="UniPathway" id="UPA00113">
    <property type="reaction ID" value="UER00532"/>
</dbReference>
<feature type="binding site" evidence="18">
    <location>
        <position position="165"/>
    </location>
    <ligand>
        <name>UDP-N-acetyl-alpha-D-glucosamine</name>
        <dbReference type="ChEBI" id="CHEBI:57705"/>
    </ligand>
</feature>
<evidence type="ECO:0000256" key="15">
    <source>
        <dbReference type="ARBA" id="ARBA00048247"/>
    </source>
</evidence>
<keyword evidence="9 18" id="KW-0460">Magnesium</keyword>
<comment type="subunit">
    <text evidence="18">Homotrimer.</text>
</comment>
<dbReference type="GO" id="GO:0071555">
    <property type="term" value="P:cell wall organization"/>
    <property type="evidence" value="ECO:0007669"/>
    <property type="project" value="UniProtKB-KW"/>
</dbReference>
<dbReference type="PANTHER" id="PTHR43584">
    <property type="entry name" value="NUCLEOTIDYL TRANSFERASE"/>
    <property type="match status" value="1"/>
</dbReference>
<keyword evidence="10 18" id="KW-0133">Cell shape</keyword>
<comment type="pathway">
    <text evidence="18">Nucleotide-sugar biosynthesis; UDP-N-acetyl-alpha-D-glucosamine biosynthesis; UDP-N-acetyl-alpha-D-glucosamine from N-acetyl-alpha-D-glucosamine 1-phosphate: step 1/1.</text>
</comment>
<comment type="subcellular location">
    <subcellularLocation>
        <location evidence="1 18">Cytoplasm</location>
    </subcellularLocation>
</comment>
<dbReference type="InterPro" id="IPR050065">
    <property type="entry name" value="GlmU-like"/>
</dbReference>
<evidence type="ECO:0000256" key="13">
    <source>
        <dbReference type="ARBA" id="ARBA00023315"/>
    </source>
</evidence>
<comment type="catalytic activity">
    <reaction evidence="16 18">
        <text>N-acetyl-alpha-D-glucosamine 1-phosphate + UTP + H(+) = UDP-N-acetyl-alpha-D-glucosamine + diphosphate</text>
        <dbReference type="Rhea" id="RHEA:13509"/>
        <dbReference type="ChEBI" id="CHEBI:15378"/>
        <dbReference type="ChEBI" id="CHEBI:33019"/>
        <dbReference type="ChEBI" id="CHEBI:46398"/>
        <dbReference type="ChEBI" id="CHEBI:57705"/>
        <dbReference type="ChEBI" id="CHEBI:57776"/>
        <dbReference type="EC" id="2.7.7.23"/>
    </reaction>
</comment>
<keyword evidence="11 18" id="KW-0573">Peptidoglycan synthesis</keyword>
<dbReference type="InterPro" id="IPR038009">
    <property type="entry name" value="GlmU_C_LbH"/>
</dbReference>
<feature type="active site" description="Proton acceptor" evidence="18">
    <location>
        <position position="356"/>
    </location>
</feature>
<evidence type="ECO:0000256" key="1">
    <source>
        <dbReference type="ARBA" id="ARBA00004496"/>
    </source>
</evidence>
<dbReference type="EMBL" id="AP018515">
    <property type="protein sequence ID" value="BBC79032.1"/>
    <property type="molecule type" value="Genomic_DNA"/>
</dbReference>
<keyword evidence="12 18" id="KW-0511">Multifunctional enzyme</keyword>
<evidence type="ECO:0000256" key="5">
    <source>
        <dbReference type="ARBA" id="ARBA00022679"/>
    </source>
</evidence>
<evidence type="ECO:0000256" key="12">
    <source>
        <dbReference type="ARBA" id="ARBA00023268"/>
    </source>
</evidence>
<dbReference type="PANTHER" id="PTHR43584:SF3">
    <property type="entry name" value="BIFUNCTIONAL PROTEIN GLMU"/>
    <property type="match status" value="1"/>
</dbReference>
<feature type="binding site" evidence="18">
    <location>
        <position position="114"/>
    </location>
    <ligand>
        <name>Mg(2+)</name>
        <dbReference type="ChEBI" id="CHEBI:18420"/>
    </ligand>
</feature>
<feature type="binding site" evidence="18">
    <location>
        <position position="416"/>
    </location>
    <ligand>
        <name>acetyl-CoA</name>
        <dbReference type="ChEBI" id="CHEBI:57288"/>
    </ligand>
</feature>
<feature type="binding site" evidence="18">
    <location>
        <position position="370"/>
    </location>
    <ligand>
        <name>UDP-N-acetyl-alpha-D-glucosamine</name>
        <dbReference type="ChEBI" id="CHEBI:57705"/>
    </ligand>
</feature>
<feature type="binding site" evidence="18">
    <location>
        <position position="237"/>
    </location>
    <ligand>
        <name>UDP-N-acetyl-alpha-D-glucosamine</name>
        <dbReference type="ChEBI" id="CHEBI:57705"/>
    </ligand>
</feature>
<dbReference type="InterPro" id="IPR029044">
    <property type="entry name" value="Nucleotide-diphossugar_trans"/>
</dbReference>
<protein>
    <recommendedName>
        <fullName evidence="18">Bifunctional protein GlmU</fullName>
    </recommendedName>
    <domain>
        <recommendedName>
            <fullName evidence="18">UDP-N-acetylglucosamine pyrophosphorylase</fullName>
            <ecNumber evidence="18">2.7.7.23</ecNumber>
        </recommendedName>
        <alternativeName>
            <fullName evidence="18">N-acetylglucosamine-1-phosphate uridyltransferase</fullName>
        </alternativeName>
    </domain>
    <domain>
        <recommendedName>
            <fullName evidence="18">Glucosamine-1-phosphate N-acetyltransferase</fullName>
            <ecNumber evidence="18">2.3.1.157</ecNumber>
        </recommendedName>
    </domain>
</protein>
<comment type="catalytic activity">
    <reaction evidence="15 18">
        <text>alpha-D-glucosamine 1-phosphate + acetyl-CoA = N-acetyl-alpha-D-glucosamine 1-phosphate + CoA + H(+)</text>
        <dbReference type="Rhea" id="RHEA:13725"/>
        <dbReference type="ChEBI" id="CHEBI:15378"/>
        <dbReference type="ChEBI" id="CHEBI:57287"/>
        <dbReference type="ChEBI" id="CHEBI:57288"/>
        <dbReference type="ChEBI" id="CHEBI:57776"/>
        <dbReference type="ChEBI" id="CHEBI:58516"/>
        <dbReference type="EC" id="2.3.1.157"/>
    </reaction>
</comment>
<feature type="binding site" evidence="18">
    <location>
        <position position="398"/>
    </location>
    <ligand>
        <name>acetyl-CoA</name>
        <dbReference type="ChEBI" id="CHEBI:57288"/>
    </ligand>
</feature>
<dbReference type="Proteomes" id="UP000270034">
    <property type="component" value="Chromosome"/>
</dbReference>
<comment type="function">
    <text evidence="17 18">Catalyzes the last two sequential reactions in the de novo biosynthetic pathway for UDP-N-acetylglucosamine (UDP-GlcNAc). The C-terminal domain catalyzes the transfer of acetyl group from acetyl coenzyme A to glucosamine-1-phosphate (GlcN-1-P) to produce N-acetylglucosamine-1-phosphate (GlcNAc-1-P), which is converted into UDP-GlcNAc by the transfer of uridine 5-monophosphate (from uridine 5-triphosphate), a reaction catalyzed by the N-terminal domain.</text>
</comment>
<dbReference type="NCBIfam" id="NF010933">
    <property type="entry name" value="PRK14353.1"/>
    <property type="match status" value="1"/>
</dbReference>
<feature type="region of interest" description="Linker" evidence="18">
    <location>
        <begin position="240"/>
        <end position="260"/>
    </location>
</feature>
<feature type="domain" description="MobA-like NTP transferase" evidence="19">
    <location>
        <begin position="21"/>
        <end position="138"/>
    </location>
</feature>
<feature type="binding site" evidence="18">
    <location>
        <position position="151"/>
    </location>
    <ligand>
        <name>UDP-N-acetyl-alpha-D-glucosamine</name>
        <dbReference type="ChEBI" id="CHEBI:57705"/>
    </ligand>
</feature>
<dbReference type="GO" id="GO:0016020">
    <property type="term" value="C:membrane"/>
    <property type="evidence" value="ECO:0007669"/>
    <property type="project" value="GOC"/>
</dbReference>
<evidence type="ECO:0000256" key="2">
    <source>
        <dbReference type="ARBA" id="ARBA00007707"/>
    </source>
</evidence>
<feature type="binding site" evidence="18">
    <location>
        <begin position="24"/>
        <end position="27"/>
    </location>
    <ligand>
        <name>UDP-N-acetyl-alpha-D-glucosamine</name>
        <dbReference type="ChEBI" id="CHEBI:57705"/>
    </ligand>
</feature>
<dbReference type="InterPro" id="IPR005882">
    <property type="entry name" value="Bifunctional_GlmU"/>
</dbReference>
<comment type="cofactor">
    <cofactor evidence="18">
        <name>Mg(2+)</name>
        <dbReference type="ChEBI" id="CHEBI:18420"/>
    </cofactor>
    <text evidence="18">Binds 1 Mg(2+) ion per subunit.</text>
</comment>
<dbReference type="CDD" id="cd02540">
    <property type="entry name" value="GT2_GlmU_N_bac"/>
    <property type="match status" value="1"/>
</dbReference>
<dbReference type="InterPro" id="IPR001451">
    <property type="entry name" value="Hexapep"/>
</dbReference>
<dbReference type="EC" id="2.7.7.23" evidence="18"/>
<evidence type="ECO:0000256" key="4">
    <source>
        <dbReference type="ARBA" id="ARBA00022490"/>
    </source>
</evidence>
<gene>
    <name evidence="18" type="primary">glmU</name>
    <name evidence="20" type="ORF">AcetOrient_orf00988</name>
</gene>
<dbReference type="SUPFAM" id="SSF53448">
    <property type="entry name" value="Nucleotide-diphospho-sugar transferases"/>
    <property type="match status" value="1"/>
</dbReference>
<feature type="region of interest" description="Pyrophosphorylase" evidence="18">
    <location>
        <begin position="1"/>
        <end position="239"/>
    </location>
</feature>
<dbReference type="InterPro" id="IPR025877">
    <property type="entry name" value="MobA-like_NTP_Trfase"/>
</dbReference>
<evidence type="ECO:0000256" key="17">
    <source>
        <dbReference type="ARBA" id="ARBA00049628"/>
    </source>
</evidence>
<feature type="binding site" evidence="18">
    <location>
        <position position="237"/>
    </location>
    <ligand>
        <name>Mg(2+)</name>
        <dbReference type="ChEBI" id="CHEBI:18420"/>
    </ligand>
</feature>
<feature type="binding site" evidence="18">
    <location>
        <position position="359"/>
    </location>
    <ligand>
        <name>UDP-N-acetyl-alpha-D-glucosamine</name>
        <dbReference type="ChEBI" id="CHEBI:57705"/>
    </ligand>
</feature>
<comment type="pathway">
    <text evidence="18">Nucleotide-sugar biosynthesis; UDP-N-acetyl-alpha-D-glucosamine biosynthesis; N-acetyl-alpha-D-glucosamine 1-phosphate from alpha-D-glucosamine 6-phosphate (route II): step 2/2.</text>
</comment>
<dbReference type="GO" id="GO:0008360">
    <property type="term" value="P:regulation of cell shape"/>
    <property type="evidence" value="ECO:0007669"/>
    <property type="project" value="UniProtKB-KW"/>
</dbReference>
<dbReference type="AlphaFoldDB" id="A0A2Z5ZE97"/>
<evidence type="ECO:0000256" key="6">
    <source>
        <dbReference type="ARBA" id="ARBA00022695"/>
    </source>
</evidence>
<dbReference type="GO" id="GO:0009252">
    <property type="term" value="P:peptidoglycan biosynthetic process"/>
    <property type="evidence" value="ECO:0007669"/>
    <property type="project" value="UniProtKB-UniRule"/>
</dbReference>
<evidence type="ECO:0000256" key="18">
    <source>
        <dbReference type="HAMAP-Rule" id="MF_01631"/>
    </source>
</evidence>
<keyword evidence="13 18" id="KW-0012">Acyltransferase</keyword>
<keyword evidence="5 18" id="KW-0808">Transferase</keyword>
<proteinExistence type="inferred from homology"/>
<evidence type="ECO:0000256" key="9">
    <source>
        <dbReference type="ARBA" id="ARBA00022842"/>
    </source>
</evidence>
<dbReference type="NCBIfam" id="TIGR01173">
    <property type="entry name" value="glmU"/>
    <property type="match status" value="1"/>
</dbReference>
<evidence type="ECO:0000256" key="7">
    <source>
        <dbReference type="ARBA" id="ARBA00022723"/>
    </source>
</evidence>
<feature type="binding site" evidence="18">
    <location>
        <position position="38"/>
    </location>
    <ligand>
        <name>UDP-N-acetyl-alpha-D-glucosamine</name>
        <dbReference type="ChEBI" id="CHEBI:57705"/>
    </ligand>
</feature>
<dbReference type="GO" id="GO:0000287">
    <property type="term" value="F:magnesium ion binding"/>
    <property type="evidence" value="ECO:0007669"/>
    <property type="project" value="UniProtKB-UniRule"/>
</dbReference>